<reference evidence="1" key="1">
    <citation type="submission" date="2018-02" db="EMBL/GenBank/DDBJ databases">
        <title>Rhizophora mucronata_Transcriptome.</title>
        <authorList>
            <person name="Meera S.P."/>
            <person name="Sreeshan A."/>
            <person name="Augustine A."/>
        </authorList>
    </citation>
    <scope>NUCLEOTIDE SEQUENCE</scope>
    <source>
        <tissue evidence="1">Leaf</tissue>
    </source>
</reference>
<protein>
    <submittedName>
        <fullName evidence="1">G-type lectin S-receptor-like serine/threonine-protein kinase At4g27290</fullName>
    </submittedName>
</protein>
<accession>A0A2P2IM30</accession>
<dbReference type="AlphaFoldDB" id="A0A2P2IM30"/>
<dbReference type="GO" id="GO:0030246">
    <property type="term" value="F:carbohydrate binding"/>
    <property type="evidence" value="ECO:0007669"/>
    <property type="project" value="UniProtKB-KW"/>
</dbReference>
<proteinExistence type="predicted"/>
<keyword evidence="1" id="KW-0418">Kinase</keyword>
<keyword evidence="1" id="KW-0430">Lectin</keyword>
<dbReference type="GO" id="GO:0016301">
    <property type="term" value="F:kinase activity"/>
    <property type="evidence" value="ECO:0007669"/>
    <property type="project" value="UniProtKB-KW"/>
</dbReference>
<dbReference type="EMBL" id="GGEC01001791">
    <property type="protein sequence ID" value="MBW82274.1"/>
    <property type="molecule type" value="Transcribed_RNA"/>
</dbReference>
<keyword evidence="1" id="KW-0675">Receptor</keyword>
<sequence length="92" mass="10158">MGISLLATQTTEALENLYHMPTYLLVVELPGLKNPSSKVPPAETMVSPSLIDRFTPMISATTGTKHLEKKKTRNIATVARPFMDVQLIDFIS</sequence>
<keyword evidence="1" id="KW-0808">Transferase</keyword>
<organism evidence="1">
    <name type="scientific">Rhizophora mucronata</name>
    <name type="common">Asiatic mangrove</name>
    <dbReference type="NCBI Taxonomy" id="61149"/>
    <lineage>
        <taxon>Eukaryota</taxon>
        <taxon>Viridiplantae</taxon>
        <taxon>Streptophyta</taxon>
        <taxon>Embryophyta</taxon>
        <taxon>Tracheophyta</taxon>
        <taxon>Spermatophyta</taxon>
        <taxon>Magnoliopsida</taxon>
        <taxon>eudicotyledons</taxon>
        <taxon>Gunneridae</taxon>
        <taxon>Pentapetalae</taxon>
        <taxon>rosids</taxon>
        <taxon>fabids</taxon>
        <taxon>Malpighiales</taxon>
        <taxon>Rhizophoraceae</taxon>
        <taxon>Rhizophora</taxon>
    </lineage>
</organism>
<name>A0A2P2IM30_RHIMU</name>
<evidence type="ECO:0000313" key="1">
    <source>
        <dbReference type="EMBL" id="MBW82274.1"/>
    </source>
</evidence>